<organism evidence="1 2">
    <name type="scientific">Hafnia alvei</name>
    <dbReference type="NCBI Taxonomy" id="569"/>
    <lineage>
        <taxon>Bacteria</taxon>
        <taxon>Pseudomonadati</taxon>
        <taxon>Pseudomonadota</taxon>
        <taxon>Gammaproteobacteria</taxon>
        <taxon>Enterobacterales</taxon>
        <taxon>Hafniaceae</taxon>
        <taxon>Hafnia</taxon>
    </lineage>
</organism>
<comment type="caution">
    <text evidence="1">The sequence shown here is derived from an EMBL/GenBank/DDBJ whole genome shotgun (WGS) entry which is preliminary data.</text>
</comment>
<dbReference type="InterPro" id="IPR011122">
    <property type="entry name" value="WavE"/>
</dbReference>
<gene>
    <name evidence="1" type="ORF">EYY96_05375</name>
</gene>
<evidence type="ECO:0000313" key="2">
    <source>
        <dbReference type="Proteomes" id="UP000291600"/>
    </source>
</evidence>
<proteinExistence type="predicted"/>
<dbReference type="Proteomes" id="UP000291600">
    <property type="component" value="Unassembled WGS sequence"/>
</dbReference>
<dbReference type="Pfam" id="PF07507">
    <property type="entry name" value="WavE"/>
    <property type="match status" value="1"/>
</dbReference>
<name>A0ABD7Q6L9_HAFAL</name>
<dbReference type="AlphaFoldDB" id="A0ABD7Q6L9"/>
<sequence>MKMLSIVVQGPVGAQGTLSADVWNNLRRTRRVFPESEMIVSTWHKSPDADALLAEQLGKLGIRLVLSPDPGALVYKDSSGSHLTNLNRLLLSSRVGLEQATRPLAVKLRTDSYLKSRQIVDKLQCLVLSDGNFLRNNDYSVFSQRVINASLFARDVRGSLPYLFHPGDILLAGYREDVLMFFSAPLADHTLFHPASAAGLWSGWRFVPEQYFWVQAIYKATGRWVFEGNFNSSPALNACSEQYYLANFLPDTPRQLGFRWTKYWTHYHGRGQFSVYTFARWLRLYRQYMLGLPPKLTLTAYLDRLLTNLWKAGYRLRARFMCISYIRRAAMFLFSRRS</sequence>
<reference evidence="1 2" key="1">
    <citation type="submission" date="2019-02" db="EMBL/GenBank/DDBJ databases">
        <title>Comparative genomic analysis of the Hafnia genus genomes.</title>
        <authorList>
            <person name="Zhiqiu Y."/>
            <person name="Chao Y."/>
            <person name="Yuhui D."/>
            <person name="Di H."/>
            <person name="Bin L."/>
        </authorList>
    </citation>
    <scope>NUCLEOTIDE SEQUENCE [LARGE SCALE GENOMIC DNA]</scope>
    <source>
        <strain evidence="1 2">PCM_1210</strain>
    </source>
</reference>
<accession>A0ABD7Q6L9</accession>
<evidence type="ECO:0000313" key="1">
    <source>
        <dbReference type="EMBL" id="TBL69141.1"/>
    </source>
</evidence>
<dbReference type="EMBL" id="SITJ01000055">
    <property type="protein sequence ID" value="TBL69141.1"/>
    <property type="molecule type" value="Genomic_DNA"/>
</dbReference>
<protein>
    <recommendedName>
        <fullName evidence="3">WavE lipopolysaccharide synthesis</fullName>
    </recommendedName>
</protein>
<evidence type="ECO:0008006" key="3">
    <source>
        <dbReference type="Google" id="ProtNLM"/>
    </source>
</evidence>
<dbReference type="RefSeq" id="WP_130970552.1">
    <property type="nucleotide sequence ID" value="NZ_SITJ01000055.1"/>
</dbReference>